<dbReference type="InterPro" id="IPR036217">
    <property type="entry name" value="MethylDNA_cys_MeTrfase_DNAb"/>
</dbReference>
<accession>A0A432X842</accession>
<dbReference type="GO" id="GO:0005737">
    <property type="term" value="C:cytoplasm"/>
    <property type="evidence" value="ECO:0007669"/>
    <property type="project" value="UniProtKB-SubCell"/>
</dbReference>
<dbReference type="PROSITE" id="PS00374">
    <property type="entry name" value="MGMT"/>
    <property type="match status" value="1"/>
</dbReference>
<feature type="domain" description="Methylated-DNA-[protein]-cysteine S-methyltransferase DNA binding" evidence="10">
    <location>
        <begin position="82"/>
        <end position="160"/>
    </location>
</feature>
<keyword evidence="13" id="KW-1185">Reference proteome</keyword>
<dbReference type="InterPro" id="IPR036631">
    <property type="entry name" value="MGMT_N_sf"/>
</dbReference>
<sequence length="164" mass="17847">MKAQQHWQRLHIAPIGAMHACVENGALTVLEFAAQEAPLPKGSGQSAASDKLFVQLQQELERYFAGELTQFNLPLRPHGTVFQQAVWAALETIPYGTTWSYKTLAEAVGRPKGYQAVGQANGKNPIVILIPCHRVIAADGSLGGYGGGLPRKKQLLAVEKCTWR</sequence>
<dbReference type="Gene3D" id="1.10.10.10">
    <property type="entry name" value="Winged helix-like DNA-binding domain superfamily/Winged helix DNA-binding domain"/>
    <property type="match status" value="1"/>
</dbReference>
<dbReference type="GO" id="GO:0006307">
    <property type="term" value="P:DNA alkylation repair"/>
    <property type="evidence" value="ECO:0007669"/>
    <property type="project" value="UniProtKB-UniRule"/>
</dbReference>
<evidence type="ECO:0000256" key="5">
    <source>
        <dbReference type="ARBA" id="ARBA00022679"/>
    </source>
</evidence>
<keyword evidence="7 9" id="KW-0234">DNA repair</keyword>
<evidence type="ECO:0000256" key="4">
    <source>
        <dbReference type="ARBA" id="ARBA00022603"/>
    </source>
</evidence>
<proteinExistence type="inferred from homology"/>
<keyword evidence="6 9" id="KW-0227">DNA damage</keyword>
<evidence type="ECO:0000256" key="9">
    <source>
        <dbReference type="HAMAP-Rule" id="MF_00772"/>
    </source>
</evidence>
<dbReference type="HAMAP" id="MF_00772">
    <property type="entry name" value="OGT"/>
    <property type="match status" value="1"/>
</dbReference>
<dbReference type="EC" id="2.1.1.63" evidence="9"/>
<dbReference type="AlphaFoldDB" id="A0A432X842"/>
<dbReference type="SUPFAM" id="SSF53155">
    <property type="entry name" value="Methylated DNA-protein cysteine methyltransferase domain"/>
    <property type="match status" value="1"/>
</dbReference>
<feature type="active site" description="Nucleophile; methyl group acceptor" evidence="9">
    <location>
        <position position="132"/>
    </location>
</feature>
<comment type="subcellular location">
    <subcellularLocation>
        <location evidence="9">Cytoplasm</location>
    </subcellularLocation>
</comment>
<dbReference type="InterPro" id="IPR014048">
    <property type="entry name" value="MethylDNA_cys_MeTrfase_DNA-bd"/>
</dbReference>
<dbReference type="Gene3D" id="3.30.160.70">
    <property type="entry name" value="Methylated DNA-protein cysteine methyltransferase domain"/>
    <property type="match status" value="1"/>
</dbReference>
<evidence type="ECO:0000256" key="3">
    <source>
        <dbReference type="ARBA" id="ARBA00022490"/>
    </source>
</evidence>
<keyword evidence="5 9" id="KW-0808">Transferase</keyword>
<comment type="similarity">
    <text evidence="2 9">Belongs to the MGMT family.</text>
</comment>
<evidence type="ECO:0000259" key="10">
    <source>
        <dbReference type="Pfam" id="PF01035"/>
    </source>
</evidence>
<evidence type="ECO:0000256" key="2">
    <source>
        <dbReference type="ARBA" id="ARBA00008711"/>
    </source>
</evidence>
<evidence type="ECO:0000259" key="11">
    <source>
        <dbReference type="Pfam" id="PF02870"/>
    </source>
</evidence>
<dbReference type="InterPro" id="IPR036388">
    <property type="entry name" value="WH-like_DNA-bd_sf"/>
</dbReference>
<name>A0A432X842_9GAMM</name>
<dbReference type="SUPFAM" id="SSF46767">
    <property type="entry name" value="Methylated DNA-protein cysteine methyltransferase, C-terminal domain"/>
    <property type="match status" value="1"/>
</dbReference>
<comment type="function">
    <text evidence="9">Involved in the cellular defense against the biological effects of O6-methylguanine (O6-MeG) and O4-methylthymine (O4-MeT) in DNA. Repairs the methylated nucleobase in DNA by stoichiometrically transferring the methyl group to a cysteine residue in the enzyme. This is a suicide reaction: the enzyme is irreversibly inactivated.</text>
</comment>
<keyword evidence="4 9" id="KW-0489">Methyltransferase</keyword>
<comment type="caution">
    <text evidence="12">The sequence shown here is derived from an EMBL/GenBank/DDBJ whole genome shotgun (WGS) entry which is preliminary data.</text>
</comment>
<dbReference type="GO" id="GO:0032259">
    <property type="term" value="P:methylation"/>
    <property type="evidence" value="ECO:0007669"/>
    <property type="project" value="UniProtKB-KW"/>
</dbReference>
<dbReference type="PANTHER" id="PTHR10815">
    <property type="entry name" value="METHYLATED-DNA--PROTEIN-CYSTEINE METHYLTRANSFERASE"/>
    <property type="match status" value="1"/>
</dbReference>
<gene>
    <name evidence="12" type="ORF">CWE15_05820</name>
</gene>
<dbReference type="CDD" id="cd06445">
    <property type="entry name" value="ATase"/>
    <property type="match status" value="1"/>
</dbReference>
<comment type="miscellaneous">
    <text evidence="9">This enzyme catalyzes only one turnover and therefore is not strictly catalytic. According to one definition, an enzyme is a biocatalyst that acts repeatedly and over many reaction cycles.</text>
</comment>
<dbReference type="NCBIfam" id="TIGR00589">
    <property type="entry name" value="ogt"/>
    <property type="match status" value="1"/>
</dbReference>
<reference evidence="12 13" key="1">
    <citation type="journal article" date="2011" name="Front. Microbiol.">
        <title>Genomic signatures of strain selection and enhancement in Bacillus atrophaeus var. globigii, a historical biowarfare simulant.</title>
        <authorList>
            <person name="Gibbons H.S."/>
            <person name="Broomall S.M."/>
            <person name="McNew L.A."/>
            <person name="Daligault H."/>
            <person name="Chapman C."/>
            <person name="Bruce D."/>
            <person name="Karavis M."/>
            <person name="Krepps M."/>
            <person name="McGregor P.A."/>
            <person name="Hong C."/>
            <person name="Park K.H."/>
            <person name="Akmal A."/>
            <person name="Feldman A."/>
            <person name="Lin J.S."/>
            <person name="Chang W.E."/>
            <person name="Higgs B.W."/>
            <person name="Demirev P."/>
            <person name="Lindquist J."/>
            <person name="Liem A."/>
            <person name="Fochler E."/>
            <person name="Read T.D."/>
            <person name="Tapia R."/>
            <person name="Johnson S."/>
            <person name="Bishop-Lilly K.A."/>
            <person name="Detter C."/>
            <person name="Han C."/>
            <person name="Sozhamannan S."/>
            <person name="Rosenzweig C.N."/>
            <person name="Skowronski E.W."/>
        </authorList>
    </citation>
    <scope>NUCLEOTIDE SEQUENCE [LARGE SCALE GENOMIC DNA]</scope>
    <source>
        <strain evidence="12 13">AIT1</strain>
    </source>
</reference>
<protein>
    <recommendedName>
        <fullName evidence="9">Methylated-DNA--protein-cysteine methyltransferase</fullName>
        <ecNumber evidence="9">2.1.1.63</ecNumber>
    </recommendedName>
    <alternativeName>
        <fullName evidence="9">6-O-methylguanine-DNA methyltransferase</fullName>
        <shortName evidence="9">MGMT</shortName>
    </alternativeName>
    <alternativeName>
        <fullName evidence="9">O-6-methylguanine-DNA-alkyltransferase</fullName>
    </alternativeName>
</protein>
<dbReference type="InterPro" id="IPR008332">
    <property type="entry name" value="MethylG_MeTrfase_N"/>
</dbReference>
<dbReference type="OrthoDB" id="9811249at2"/>
<evidence type="ECO:0000256" key="7">
    <source>
        <dbReference type="ARBA" id="ARBA00023204"/>
    </source>
</evidence>
<dbReference type="InterPro" id="IPR023546">
    <property type="entry name" value="MGMT"/>
</dbReference>
<evidence type="ECO:0000256" key="1">
    <source>
        <dbReference type="ARBA" id="ARBA00001286"/>
    </source>
</evidence>
<dbReference type="EMBL" id="PIPQ01000002">
    <property type="protein sequence ID" value="RUO42917.1"/>
    <property type="molecule type" value="Genomic_DNA"/>
</dbReference>
<keyword evidence="3 9" id="KW-0963">Cytoplasm</keyword>
<comment type="catalytic activity">
    <reaction evidence="8 9">
        <text>a 6-O-methyl-2'-deoxyguanosine in DNA + L-cysteinyl-[protein] = S-methyl-L-cysteinyl-[protein] + a 2'-deoxyguanosine in DNA</text>
        <dbReference type="Rhea" id="RHEA:24000"/>
        <dbReference type="Rhea" id="RHEA-COMP:10131"/>
        <dbReference type="Rhea" id="RHEA-COMP:10132"/>
        <dbReference type="Rhea" id="RHEA-COMP:11367"/>
        <dbReference type="Rhea" id="RHEA-COMP:11368"/>
        <dbReference type="ChEBI" id="CHEBI:29950"/>
        <dbReference type="ChEBI" id="CHEBI:82612"/>
        <dbReference type="ChEBI" id="CHEBI:85445"/>
        <dbReference type="ChEBI" id="CHEBI:85448"/>
        <dbReference type="EC" id="2.1.1.63"/>
    </reaction>
</comment>
<dbReference type="FunFam" id="1.10.10.10:FF:000214">
    <property type="entry name" value="Methylated-DNA--protein-cysteine methyltransferase"/>
    <property type="match status" value="1"/>
</dbReference>
<evidence type="ECO:0000256" key="8">
    <source>
        <dbReference type="ARBA" id="ARBA00049348"/>
    </source>
</evidence>
<evidence type="ECO:0000313" key="12">
    <source>
        <dbReference type="EMBL" id="RUO42917.1"/>
    </source>
</evidence>
<feature type="domain" description="Methylguanine DNA methyltransferase ribonuclease-like" evidence="11">
    <location>
        <begin position="14"/>
        <end position="77"/>
    </location>
</feature>
<dbReference type="InterPro" id="IPR001497">
    <property type="entry name" value="MethylDNA_cys_MeTrfase_AS"/>
</dbReference>
<evidence type="ECO:0000256" key="6">
    <source>
        <dbReference type="ARBA" id="ARBA00022763"/>
    </source>
</evidence>
<dbReference type="GO" id="GO:0003908">
    <property type="term" value="F:methylated-DNA-[protein]-cysteine S-methyltransferase activity"/>
    <property type="evidence" value="ECO:0007669"/>
    <property type="project" value="UniProtKB-UniRule"/>
</dbReference>
<dbReference type="Pfam" id="PF02870">
    <property type="entry name" value="Methyltransf_1N"/>
    <property type="match status" value="1"/>
</dbReference>
<organism evidence="12 13">
    <name type="scientific">Aliidiomarina taiwanensis</name>
    <dbReference type="NCBI Taxonomy" id="946228"/>
    <lineage>
        <taxon>Bacteria</taxon>
        <taxon>Pseudomonadati</taxon>
        <taxon>Pseudomonadota</taxon>
        <taxon>Gammaproteobacteria</taxon>
        <taxon>Alteromonadales</taxon>
        <taxon>Idiomarinaceae</taxon>
        <taxon>Aliidiomarina</taxon>
    </lineage>
</organism>
<evidence type="ECO:0000313" key="13">
    <source>
        <dbReference type="Proteomes" id="UP000286976"/>
    </source>
</evidence>
<dbReference type="Pfam" id="PF01035">
    <property type="entry name" value="DNA_binding_1"/>
    <property type="match status" value="1"/>
</dbReference>
<comment type="catalytic activity">
    <reaction evidence="1 9">
        <text>a 4-O-methyl-thymidine in DNA + L-cysteinyl-[protein] = a thymidine in DNA + S-methyl-L-cysteinyl-[protein]</text>
        <dbReference type="Rhea" id="RHEA:53428"/>
        <dbReference type="Rhea" id="RHEA-COMP:10131"/>
        <dbReference type="Rhea" id="RHEA-COMP:10132"/>
        <dbReference type="Rhea" id="RHEA-COMP:13555"/>
        <dbReference type="Rhea" id="RHEA-COMP:13556"/>
        <dbReference type="ChEBI" id="CHEBI:29950"/>
        <dbReference type="ChEBI" id="CHEBI:82612"/>
        <dbReference type="ChEBI" id="CHEBI:137386"/>
        <dbReference type="ChEBI" id="CHEBI:137387"/>
        <dbReference type="EC" id="2.1.1.63"/>
    </reaction>
</comment>
<dbReference type="Proteomes" id="UP000286976">
    <property type="component" value="Unassembled WGS sequence"/>
</dbReference>
<dbReference type="PANTHER" id="PTHR10815:SF5">
    <property type="entry name" value="METHYLATED-DNA--PROTEIN-CYSTEINE METHYLTRANSFERASE"/>
    <property type="match status" value="1"/>
</dbReference>
<dbReference type="RefSeq" id="WP_126757132.1">
    <property type="nucleotide sequence ID" value="NZ_PIPQ01000002.1"/>
</dbReference>